<organism evidence="1 2">
    <name type="scientific">Stereocaulon virgatum</name>
    <dbReference type="NCBI Taxonomy" id="373712"/>
    <lineage>
        <taxon>Eukaryota</taxon>
        <taxon>Fungi</taxon>
        <taxon>Dikarya</taxon>
        <taxon>Ascomycota</taxon>
        <taxon>Pezizomycotina</taxon>
        <taxon>Lecanoromycetes</taxon>
        <taxon>OSLEUM clade</taxon>
        <taxon>Lecanoromycetidae</taxon>
        <taxon>Lecanorales</taxon>
        <taxon>Lecanorineae</taxon>
        <taxon>Stereocaulaceae</taxon>
        <taxon>Stereocaulon</taxon>
    </lineage>
</organism>
<accession>A0ABR4AAE5</accession>
<dbReference type="EMBL" id="JBEFKJ010000013">
    <property type="protein sequence ID" value="KAL2042854.1"/>
    <property type="molecule type" value="Genomic_DNA"/>
</dbReference>
<proteinExistence type="predicted"/>
<sequence length="245" mass="27518">MPFGKVYQFLIRTPQQLTKYPSRSATSMSMAIIGNRYMTPGQEISPESADFAVITQQLREPPLILADANGVYIAGIFPTTPMMTHLVCAVSPKVQLALKFASRGLITAVPLEDLVCGSTELSKALETLMVMYQETYHPRIFSPTSETRLLFDQRRINFKVKPTVVVYQQGTISLEYDVLNIMIPLHRQGDVTISAARPDEEGVDLPWELGSVMMVNGKADLHVEGTGRLWLIQIIWNTTVFERQR</sequence>
<protein>
    <submittedName>
        <fullName evidence="1">Uncharacterized protein</fullName>
    </submittedName>
</protein>
<dbReference type="Proteomes" id="UP001590950">
    <property type="component" value="Unassembled WGS sequence"/>
</dbReference>
<gene>
    <name evidence="1" type="ORF">N7G274_004614</name>
</gene>
<comment type="caution">
    <text evidence="1">The sequence shown here is derived from an EMBL/GenBank/DDBJ whole genome shotgun (WGS) entry which is preliminary data.</text>
</comment>
<reference evidence="1 2" key="1">
    <citation type="submission" date="2024-09" db="EMBL/GenBank/DDBJ databases">
        <title>Rethinking Asexuality: The Enigmatic Case of Functional Sexual Genes in Lepraria (Stereocaulaceae).</title>
        <authorList>
            <person name="Doellman M."/>
            <person name="Sun Y."/>
            <person name="Barcenas-Pena A."/>
            <person name="Lumbsch H.T."/>
            <person name="Grewe F."/>
        </authorList>
    </citation>
    <scope>NUCLEOTIDE SEQUENCE [LARGE SCALE GENOMIC DNA]</scope>
    <source>
        <strain evidence="1 2">Mercado 3170</strain>
    </source>
</reference>
<evidence type="ECO:0000313" key="1">
    <source>
        <dbReference type="EMBL" id="KAL2042854.1"/>
    </source>
</evidence>
<evidence type="ECO:0000313" key="2">
    <source>
        <dbReference type="Proteomes" id="UP001590950"/>
    </source>
</evidence>
<name>A0ABR4AAE5_9LECA</name>
<keyword evidence="2" id="KW-1185">Reference proteome</keyword>